<evidence type="ECO:0000313" key="1">
    <source>
        <dbReference type="EMBL" id="KAF2900223.1"/>
    </source>
</evidence>
<keyword evidence="2" id="KW-1185">Reference proteome</keyword>
<gene>
    <name evidence="1" type="ORF">ILUMI_05962</name>
</gene>
<dbReference type="Proteomes" id="UP000801492">
    <property type="component" value="Unassembled WGS sequence"/>
</dbReference>
<proteinExistence type="predicted"/>
<feature type="non-terminal residue" evidence="1">
    <location>
        <position position="1"/>
    </location>
</feature>
<name>A0A8K0GJL3_IGNLU</name>
<evidence type="ECO:0000313" key="2">
    <source>
        <dbReference type="Proteomes" id="UP000801492"/>
    </source>
</evidence>
<dbReference type="SUPFAM" id="SSF50494">
    <property type="entry name" value="Trypsin-like serine proteases"/>
    <property type="match status" value="1"/>
</dbReference>
<dbReference type="AlphaFoldDB" id="A0A8K0GJL3"/>
<reference evidence="1" key="1">
    <citation type="submission" date="2019-08" db="EMBL/GenBank/DDBJ databases">
        <title>The genome of the North American firefly Photinus pyralis.</title>
        <authorList>
            <consortium name="Photinus pyralis genome working group"/>
            <person name="Fallon T.R."/>
            <person name="Sander Lower S.E."/>
            <person name="Weng J.-K."/>
        </authorList>
    </citation>
    <scope>NUCLEOTIDE SEQUENCE</scope>
    <source>
        <strain evidence="1">TRF0915ILg1</strain>
        <tissue evidence="1">Whole body</tissue>
    </source>
</reference>
<sequence>PENIKKEEAFVCSNTSNWKKGCNKHLIVRKYRHSKYNYSEVDYDIGLVRVKTPFNGKFEKPIKWAGSNHEVQISEFYILVYMVFVENLICSVLTMHK</sequence>
<dbReference type="EMBL" id="VTPC01002331">
    <property type="protein sequence ID" value="KAF2900223.1"/>
    <property type="molecule type" value="Genomic_DNA"/>
</dbReference>
<protein>
    <submittedName>
        <fullName evidence="1">Uncharacterized protein</fullName>
    </submittedName>
</protein>
<accession>A0A8K0GJL3</accession>
<comment type="caution">
    <text evidence="1">The sequence shown here is derived from an EMBL/GenBank/DDBJ whole genome shotgun (WGS) entry which is preliminary data.</text>
</comment>
<dbReference type="OrthoDB" id="9425590at2759"/>
<organism evidence="1 2">
    <name type="scientific">Ignelater luminosus</name>
    <name type="common">Cucubano</name>
    <name type="synonym">Pyrophorus luminosus</name>
    <dbReference type="NCBI Taxonomy" id="2038154"/>
    <lineage>
        <taxon>Eukaryota</taxon>
        <taxon>Metazoa</taxon>
        <taxon>Ecdysozoa</taxon>
        <taxon>Arthropoda</taxon>
        <taxon>Hexapoda</taxon>
        <taxon>Insecta</taxon>
        <taxon>Pterygota</taxon>
        <taxon>Neoptera</taxon>
        <taxon>Endopterygota</taxon>
        <taxon>Coleoptera</taxon>
        <taxon>Polyphaga</taxon>
        <taxon>Elateriformia</taxon>
        <taxon>Elateroidea</taxon>
        <taxon>Elateridae</taxon>
        <taxon>Agrypninae</taxon>
        <taxon>Pyrophorini</taxon>
        <taxon>Ignelater</taxon>
    </lineage>
</organism>
<dbReference type="InterPro" id="IPR009003">
    <property type="entry name" value="Peptidase_S1_PA"/>
</dbReference>